<protein>
    <submittedName>
        <fullName evidence="2">Histidine phosphatase family protein</fullName>
    </submittedName>
</protein>
<reference evidence="2 3" key="1">
    <citation type="submission" date="2018-09" db="EMBL/GenBank/DDBJ databases">
        <title>Discovery and Ecogenomic Context for Candidatus Cryosericales, a Global Caldiserica Order Active in Thawing Permafrost.</title>
        <authorList>
            <person name="Martinez M.A."/>
            <person name="Woodcroft B.J."/>
            <person name="Ignacio Espinoza J.C."/>
            <person name="Zayed A."/>
            <person name="Singleton C.M."/>
            <person name="Boyd J."/>
            <person name="Li Y.-F."/>
            <person name="Purvine S."/>
            <person name="Maughan H."/>
            <person name="Hodgkins S.B."/>
            <person name="Anderson D."/>
            <person name="Sederholm M."/>
            <person name="Temperton B."/>
            <person name="Saleska S.R."/>
            <person name="Tyson G.W."/>
            <person name="Rich V.I."/>
        </authorList>
    </citation>
    <scope>NUCLEOTIDE SEQUENCE [LARGE SCALE GENOMIC DNA]</scope>
    <source>
        <strain evidence="2 3">SMC7</strain>
    </source>
</reference>
<dbReference type="SUPFAM" id="SSF53254">
    <property type="entry name" value="Phosphoglycerate mutase-like"/>
    <property type="match status" value="1"/>
</dbReference>
<dbReference type="InterPro" id="IPR013078">
    <property type="entry name" value="His_Pase_superF_clade-1"/>
</dbReference>
<dbReference type="RefSeq" id="WP_119088832.1">
    <property type="nucleotide sequence ID" value="NZ_QXIS01000014.1"/>
</dbReference>
<organism evidence="2 3">
    <name type="scientific">Candidatus Cryosericum terrychapinii</name>
    <dbReference type="NCBI Taxonomy" id="2290919"/>
    <lineage>
        <taxon>Bacteria</taxon>
        <taxon>Pseudomonadati</taxon>
        <taxon>Caldisericota/Cryosericota group</taxon>
        <taxon>Candidatus Cryosericota</taxon>
        <taxon>Candidatus Cryosericia</taxon>
        <taxon>Candidatus Cryosericales</taxon>
        <taxon>Candidatus Cryosericaceae</taxon>
        <taxon>Candidatus Cryosericum</taxon>
    </lineage>
</organism>
<comment type="caution">
    <text evidence="2">The sequence shown here is derived from an EMBL/GenBank/DDBJ whole genome shotgun (WGS) entry which is preliminary data.</text>
</comment>
<accession>A0A398D0W4</accession>
<dbReference type="OrthoDB" id="9782128at2"/>
<name>A0A398D0W4_9BACT</name>
<dbReference type="PANTHER" id="PTHR48100:SF10">
    <property type="entry name" value="2-CARBOXY-D-ARABINITOL-1-PHOSPHATASE-RELATED"/>
    <property type="match status" value="1"/>
</dbReference>
<evidence type="ECO:0000313" key="3">
    <source>
        <dbReference type="Proteomes" id="UP000266328"/>
    </source>
</evidence>
<dbReference type="PANTHER" id="PTHR48100">
    <property type="entry name" value="BROAD-SPECIFICITY PHOSPHATASE YOR283W-RELATED"/>
    <property type="match status" value="1"/>
</dbReference>
<dbReference type="SMART" id="SM00855">
    <property type="entry name" value="PGAM"/>
    <property type="match status" value="1"/>
</dbReference>
<dbReference type="GO" id="GO:0016791">
    <property type="term" value="F:phosphatase activity"/>
    <property type="evidence" value="ECO:0007669"/>
    <property type="project" value="TreeGrafter"/>
</dbReference>
<feature type="binding site" evidence="1">
    <location>
        <position position="58"/>
    </location>
    <ligand>
        <name>substrate</name>
    </ligand>
</feature>
<gene>
    <name evidence="2" type="ORF">SMC7_02645</name>
</gene>
<dbReference type="Proteomes" id="UP000266328">
    <property type="component" value="Unassembled WGS sequence"/>
</dbReference>
<feature type="binding site" evidence="1">
    <location>
        <begin position="8"/>
        <end position="15"/>
    </location>
    <ligand>
        <name>substrate</name>
    </ligand>
</feature>
<dbReference type="InterPro" id="IPR050275">
    <property type="entry name" value="PGM_Phosphatase"/>
</dbReference>
<dbReference type="EMBL" id="QXIS01000014">
    <property type="protein sequence ID" value="RIE06388.1"/>
    <property type="molecule type" value="Genomic_DNA"/>
</dbReference>
<dbReference type="InterPro" id="IPR029033">
    <property type="entry name" value="His_PPase_superfam"/>
</dbReference>
<keyword evidence="3" id="KW-1185">Reference proteome</keyword>
<sequence>MKTIYLVRHAETSWNLEGKVQGSRDTQLSIDGLAQTAKTVAFLSALRFDTIFTSPLARARAIAEPVGVNLGISPIVVPELREIDFGGWEGHTWNEIGAMYPTALAAWELKSPEARPDGGESLADVRRRAEKVRSMLESNFGDLVLVVAHGGLNRVLMSVLLDLPVSSYSSFTQPNACISVFEAETNKWQARVIDSTCHLA</sequence>
<evidence type="ECO:0000256" key="1">
    <source>
        <dbReference type="PIRSR" id="PIRSR613078-2"/>
    </source>
</evidence>
<dbReference type="Gene3D" id="3.40.50.1240">
    <property type="entry name" value="Phosphoglycerate mutase-like"/>
    <property type="match status" value="1"/>
</dbReference>
<dbReference type="Pfam" id="PF00300">
    <property type="entry name" value="His_Phos_1"/>
    <property type="match status" value="1"/>
</dbReference>
<evidence type="ECO:0000313" key="2">
    <source>
        <dbReference type="EMBL" id="RIE06388.1"/>
    </source>
</evidence>
<dbReference type="PIRSF" id="PIRSF000709">
    <property type="entry name" value="6PFK_2-Ptase"/>
    <property type="match status" value="1"/>
</dbReference>
<dbReference type="CDD" id="cd07067">
    <property type="entry name" value="HP_PGM_like"/>
    <property type="match status" value="1"/>
</dbReference>
<dbReference type="AlphaFoldDB" id="A0A398D0W4"/>
<proteinExistence type="predicted"/>